<organism evidence="1 2">
    <name type="scientific">Amycolatopsis rifamycinica</name>
    <dbReference type="NCBI Taxonomy" id="287986"/>
    <lineage>
        <taxon>Bacteria</taxon>
        <taxon>Bacillati</taxon>
        <taxon>Actinomycetota</taxon>
        <taxon>Actinomycetes</taxon>
        <taxon>Pseudonocardiales</taxon>
        <taxon>Pseudonocardiaceae</taxon>
        <taxon>Amycolatopsis</taxon>
    </lineage>
</organism>
<dbReference type="Proteomes" id="UP000027345">
    <property type="component" value="Unassembled WGS sequence"/>
</dbReference>
<accession>A0A066TZ41</accession>
<reference evidence="1 2" key="1">
    <citation type="submission" date="2014-05" db="EMBL/GenBank/DDBJ databases">
        <title>Draft genome sequence of Amycolatopsis rifamycinica DSM 46095.</title>
        <authorList>
            <person name="Lal R."/>
            <person name="Saxena A."/>
            <person name="Kumari R."/>
            <person name="Mukherjee U."/>
            <person name="Singh P."/>
            <person name="Sangwan N."/>
            <person name="Mahato N.K."/>
        </authorList>
    </citation>
    <scope>NUCLEOTIDE SEQUENCE [LARGE SCALE GENOMIC DNA]</scope>
    <source>
        <strain evidence="1 2">DSM 46095</strain>
    </source>
</reference>
<dbReference type="EMBL" id="JMQI01000074">
    <property type="protein sequence ID" value="KDN17223.1"/>
    <property type="molecule type" value="Genomic_DNA"/>
</dbReference>
<comment type="caution">
    <text evidence="1">The sequence shown here is derived from an EMBL/GenBank/DDBJ whole genome shotgun (WGS) entry which is preliminary data.</text>
</comment>
<name>A0A066TZ41_9PSEU</name>
<dbReference type="RefSeq" id="WP_043787888.1">
    <property type="nucleotide sequence ID" value="NZ_JMQI01000074.1"/>
</dbReference>
<protein>
    <submittedName>
        <fullName evidence="1">Uncharacterized protein</fullName>
    </submittedName>
</protein>
<dbReference type="AlphaFoldDB" id="A0A066TZ41"/>
<evidence type="ECO:0000313" key="1">
    <source>
        <dbReference type="EMBL" id="KDN17223.1"/>
    </source>
</evidence>
<gene>
    <name evidence="1" type="ORF">DV20_36945</name>
</gene>
<sequence>MSTIIATRVPRPPLTGWRYHRATAFSTRLADAHGLPALADIAIAPPRPSRPEAHALLTATLDRWPGLTLAAAPAGPGICLLGDRSGETALAEVVPAELAAVAGYLWLTTGRRLGALEPVRAVGFGTAGHQCELVVVAGGFWLGLGGSSPSHPGRRG</sequence>
<dbReference type="STRING" id="287986.DV20_36945"/>
<keyword evidence="2" id="KW-1185">Reference proteome</keyword>
<proteinExistence type="predicted"/>
<evidence type="ECO:0000313" key="2">
    <source>
        <dbReference type="Proteomes" id="UP000027345"/>
    </source>
</evidence>